<dbReference type="STRING" id="1745343.A0A2J6PLM1"/>
<dbReference type="GO" id="GO:0006740">
    <property type="term" value="P:NADPH regeneration"/>
    <property type="evidence" value="ECO:0007669"/>
    <property type="project" value="TreeGrafter"/>
</dbReference>
<evidence type="ECO:0000256" key="1">
    <source>
        <dbReference type="SAM" id="MobiDB-lite"/>
    </source>
</evidence>
<sequence>MDAIPLHPASADPKPQPQTQTAEHGPKPLNVLMVGTGEYTTGFVGGGASGSDKKVGVVGLTMFDLRRRGKVGKLSMVGTSGTKYPAIRAHLQKNISEFYNNLDTSFESYPADDKKDPEAYKTAIDALSPGDAITIFTPDTTHYPIALYAITRKIHVLITKPCVKTLSHHLALLSAAREHGVFVYIEHHKRYDPAYADARFKAQSLGDWNYFYSYMSQPKSQLETFKAWAGKDSDISYYLNSHHIDICESMVQQQGFTPVKVSASASKGIATGLGCDEGTEDTISLLVSWVKKGGEGKRAIGVYTASWTAPLKAGVHSNQYFHYLAERGEIRVDQAKRGYDVADDRQGQLIWYNPFYMRYAPDEEGNFGGQNGYGYISFEKFVDGCRLVNEAPLDKRVEVLGMLDKRGLPTLRNTIATTAILEAGRRAIDEGREVGIEEMEGGGWKLI</sequence>
<dbReference type="AlphaFoldDB" id="A0A2J6PLM1"/>
<dbReference type="EMBL" id="KZ613518">
    <property type="protein sequence ID" value="PMD14900.1"/>
    <property type="molecule type" value="Genomic_DNA"/>
</dbReference>
<dbReference type="GO" id="GO:0016491">
    <property type="term" value="F:oxidoreductase activity"/>
    <property type="evidence" value="ECO:0007669"/>
    <property type="project" value="TreeGrafter"/>
</dbReference>
<gene>
    <name evidence="3" type="ORF">NA56DRAFT_635580</name>
</gene>
<evidence type="ECO:0000313" key="4">
    <source>
        <dbReference type="Proteomes" id="UP000235672"/>
    </source>
</evidence>
<evidence type="ECO:0000313" key="3">
    <source>
        <dbReference type="EMBL" id="PMD14900.1"/>
    </source>
</evidence>
<dbReference type="InterPro" id="IPR036291">
    <property type="entry name" value="NAD(P)-bd_dom_sf"/>
</dbReference>
<feature type="region of interest" description="Disordered" evidence="1">
    <location>
        <begin position="1"/>
        <end position="29"/>
    </location>
</feature>
<dbReference type="FunFam" id="3.30.360.10:FF:000030">
    <property type="entry name" value="NAD binding Rossmann fold oxidoreductase"/>
    <property type="match status" value="1"/>
</dbReference>
<proteinExistence type="predicted"/>
<dbReference type="GO" id="GO:0005737">
    <property type="term" value="C:cytoplasm"/>
    <property type="evidence" value="ECO:0007669"/>
    <property type="project" value="TreeGrafter"/>
</dbReference>
<keyword evidence="4" id="KW-1185">Reference proteome</keyword>
<dbReference type="FunFam" id="3.40.50.720:FF:000778">
    <property type="entry name" value="NAD binding Rossmann fold oxidoreductase, putative"/>
    <property type="match status" value="1"/>
</dbReference>
<organism evidence="3 4">
    <name type="scientific">Hyaloscypha hepaticicola</name>
    <dbReference type="NCBI Taxonomy" id="2082293"/>
    <lineage>
        <taxon>Eukaryota</taxon>
        <taxon>Fungi</taxon>
        <taxon>Dikarya</taxon>
        <taxon>Ascomycota</taxon>
        <taxon>Pezizomycotina</taxon>
        <taxon>Leotiomycetes</taxon>
        <taxon>Helotiales</taxon>
        <taxon>Hyaloscyphaceae</taxon>
        <taxon>Hyaloscypha</taxon>
    </lineage>
</organism>
<dbReference type="Pfam" id="PF01408">
    <property type="entry name" value="GFO_IDH_MocA"/>
    <property type="match status" value="1"/>
</dbReference>
<dbReference type="PANTHER" id="PTHR42840">
    <property type="entry name" value="NAD(P)-BINDING ROSSMANN-FOLD SUPERFAMILY PROTEIN-RELATED"/>
    <property type="match status" value="1"/>
</dbReference>
<accession>A0A2J6PLM1</accession>
<dbReference type="InterPro" id="IPR000683">
    <property type="entry name" value="Gfo/Idh/MocA-like_OxRdtase_N"/>
</dbReference>
<dbReference type="Proteomes" id="UP000235672">
    <property type="component" value="Unassembled WGS sequence"/>
</dbReference>
<evidence type="ECO:0000259" key="2">
    <source>
        <dbReference type="Pfam" id="PF01408"/>
    </source>
</evidence>
<dbReference type="GO" id="GO:0000166">
    <property type="term" value="F:nucleotide binding"/>
    <property type="evidence" value="ECO:0007669"/>
    <property type="project" value="InterPro"/>
</dbReference>
<feature type="domain" description="Gfo/Idh/MocA-like oxidoreductase N-terminal" evidence="2">
    <location>
        <begin position="94"/>
        <end position="187"/>
    </location>
</feature>
<dbReference type="Gene3D" id="3.40.50.720">
    <property type="entry name" value="NAD(P)-binding Rossmann-like Domain"/>
    <property type="match status" value="1"/>
</dbReference>
<protein>
    <submittedName>
        <fullName evidence="3">NAD(P)-binding protein</fullName>
    </submittedName>
</protein>
<name>A0A2J6PLM1_9HELO</name>
<dbReference type="PANTHER" id="PTHR42840:SF6">
    <property type="entry name" value="BINDING ROSSMANN FOLD OXIDOREDUCTASE, PUTATIVE (AFU_ORTHOLOGUE AFUA_3G11930)-RELATED"/>
    <property type="match status" value="1"/>
</dbReference>
<dbReference type="SUPFAM" id="SSF51735">
    <property type="entry name" value="NAD(P)-binding Rossmann-fold domains"/>
    <property type="match status" value="1"/>
</dbReference>
<dbReference type="OrthoDB" id="2127032at2759"/>
<dbReference type="Gene3D" id="3.30.360.10">
    <property type="entry name" value="Dihydrodipicolinate Reductase, domain 2"/>
    <property type="match status" value="1"/>
</dbReference>
<reference evidence="3 4" key="1">
    <citation type="submission" date="2016-05" db="EMBL/GenBank/DDBJ databases">
        <title>A degradative enzymes factory behind the ericoid mycorrhizal symbiosis.</title>
        <authorList>
            <consortium name="DOE Joint Genome Institute"/>
            <person name="Martino E."/>
            <person name="Morin E."/>
            <person name="Grelet G."/>
            <person name="Kuo A."/>
            <person name="Kohler A."/>
            <person name="Daghino S."/>
            <person name="Barry K."/>
            <person name="Choi C."/>
            <person name="Cichocki N."/>
            <person name="Clum A."/>
            <person name="Copeland A."/>
            <person name="Hainaut M."/>
            <person name="Haridas S."/>
            <person name="Labutti K."/>
            <person name="Lindquist E."/>
            <person name="Lipzen A."/>
            <person name="Khouja H.-R."/>
            <person name="Murat C."/>
            <person name="Ohm R."/>
            <person name="Olson A."/>
            <person name="Spatafora J."/>
            <person name="Veneault-Fourrey C."/>
            <person name="Henrissat B."/>
            <person name="Grigoriev I."/>
            <person name="Martin F."/>
            <person name="Perotto S."/>
        </authorList>
    </citation>
    <scope>NUCLEOTIDE SEQUENCE [LARGE SCALE GENOMIC DNA]</scope>
    <source>
        <strain evidence="3 4">UAMH 7357</strain>
    </source>
</reference>